<dbReference type="Gene3D" id="3.30.420.10">
    <property type="entry name" value="Ribonuclease H-like superfamily/Ribonuclease H"/>
    <property type="match status" value="3"/>
</dbReference>
<feature type="domain" description="Integrase catalytic" evidence="3">
    <location>
        <begin position="533"/>
        <end position="653"/>
    </location>
</feature>
<dbReference type="Proteomes" id="UP000237271">
    <property type="component" value="Unassembled WGS sequence"/>
</dbReference>
<evidence type="ECO:0000259" key="3">
    <source>
        <dbReference type="PROSITE" id="PS50994"/>
    </source>
</evidence>
<dbReference type="GO" id="GO:0003964">
    <property type="term" value="F:RNA-directed DNA polymerase activity"/>
    <property type="evidence" value="ECO:0007669"/>
    <property type="project" value="UniProtKB-KW"/>
</dbReference>
<protein>
    <submittedName>
        <fullName evidence="4">Reverse transcriptase</fullName>
    </submittedName>
</protein>
<dbReference type="InterPro" id="IPR016197">
    <property type="entry name" value="Chromo-like_dom_sf"/>
</dbReference>
<dbReference type="InterPro" id="IPR001584">
    <property type="entry name" value="Integrase_cat-core"/>
</dbReference>
<feature type="domain" description="Chromo" evidence="2">
    <location>
        <begin position="867"/>
        <end position="929"/>
    </location>
</feature>
<keyword evidence="1" id="KW-0511">Multifunctional enzyme</keyword>
<dbReference type="InterPro" id="IPR002156">
    <property type="entry name" value="RNaseH_domain"/>
</dbReference>
<keyword evidence="4" id="KW-0548">Nucleotidyltransferase</keyword>
<dbReference type="InterPro" id="IPR041588">
    <property type="entry name" value="Integrase_H2C2"/>
</dbReference>
<organism evidence="4 5">
    <name type="scientific">Phytophthora palmivora</name>
    <dbReference type="NCBI Taxonomy" id="4796"/>
    <lineage>
        <taxon>Eukaryota</taxon>
        <taxon>Sar</taxon>
        <taxon>Stramenopiles</taxon>
        <taxon>Oomycota</taxon>
        <taxon>Peronosporomycetes</taxon>
        <taxon>Peronosporales</taxon>
        <taxon>Peronosporaceae</taxon>
        <taxon>Phytophthora</taxon>
    </lineage>
</organism>
<sequence length="936" mass="108887">MRVSWTEARTAFATLKNKIVNAPILQHFDVDRQPVVVVYASKWAISAALMQEHDGVYKPVTFTSRTLKPNEINYGMVDKEVLALLRILYICYTQLVTRSIKVLTRHSTLTWLLHSAGLQGQLGRWAALLSNWTLEIVKCTKGEDEILGVIAASITPHKEVDSILVSIAPRKQPRQVILMPPPTVEPGERLLVGERSGGAYSGIVWNLPDWTLVSAASKYKLDLTVNEAEYHSLLLCLDSLSDMDRGRLIICGDLNLVIIQMKGESECKAPGLKLLRQQALKCLRSWPNHEFLHMKRDWNQSADSLSSTALRRESGVVIATEEERQDLMTLNRSDELLIAKDEAVTIKVAAVTRSRKGCRPQVLQEEIVQRMRMERIRRAQDEEKWIADLTAYLRGYVLDLKLAEAKHCSKIADRYETDESGLLFYFPPTKQSDEYRDLVAKLVVPETLQNDLMHHYHSSLEGGHQGIGRTYHKIRAHFHWSGLYQSVQHYVGQCMSARQGKADLRSMENHPIIYKLRTVPVPDYRHGSHTVVTKINVTENYEECVFRRFGASEAIRHDREPGFMSDFFRSFNKIVGQRQRATMAYRPQANGTTERMVGTLTRAVKMYVEDVDQRDWDEYAERLDFFRSFNKIVGQRQRATMAYRPQANGTTERMVGTLTRAVKIYRSARFWDEYAERLTFALNTAQDRPILTVTRDPRSTLEAMIPLGSTRRRDREPRRSRYRIQKQYQQDRERVNERLRDAIQKRADRHNETVRPHEIEVGTQVWLYLDRVKEGYAHKLAHMWHGPFRVLELVDEHAVRLEIAGTEYRLFPVVHVSKIKPVRQLPDRTKMRHPQMRLTIQDQDRYDFDEALLPEDSWIRDLDNNENEVEKIVHMRSGRRTRYGRTLREFLVHWKGDDEPTWVDEADLNCGALLYDYLRNQTNRNRFEVMQSHEEP</sequence>
<dbReference type="InterPro" id="IPR041577">
    <property type="entry name" value="RT_RNaseH_2"/>
</dbReference>
<gene>
    <name evidence="4" type="ORF">PHPALM_28040</name>
</gene>
<dbReference type="GO" id="GO:0003676">
    <property type="term" value="F:nucleic acid binding"/>
    <property type="evidence" value="ECO:0007669"/>
    <property type="project" value="InterPro"/>
</dbReference>
<dbReference type="InterPro" id="IPR036397">
    <property type="entry name" value="RNaseH_sf"/>
</dbReference>
<dbReference type="GO" id="GO:0015074">
    <property type="term" value="P:DNA integration"/>
    <property type="evidence" value="ECO:0007669"/>
    <property type="project" value="InterPro"/>
</dbReference>
<dbReference type="SMART" id="SM00298">
    <property type="entry name" value="CHROMO"/>
    <property type="match status" value="1"/>
</dbReference>
<dbReference type="SUPFAM" id="SSF54160">
    <property type="entry name" value="Chromo domain-like"/>
    <property type="match status" value="1"/>
</dbReference>
<accession>A0A2P4XB54</accession>
<comment type="caution">
    <text evidence="4">The sequence shown here is derived from an EMBL/GenBank/DDBJ whole genome shotgun (WGS) entry which is preliminary data.</text>
</comment>
<dbReference type="InterPro" id="IPR043502">
    <property type="entry name" value="DNA/RNA_pol_sf"/>
</dbReference>
<dbReference type="GO" id="GO:0004523">
    <property type="term" value="F:RNA-DNA hybrid ribonuclease activity"/>
    <property type="evidence" value="ECO:0007669"/>
    <property type="project" value="InterPro"/>
</dbReference>
<dbReference type="InterPro" id="IPR050951">
    <property type="entry name" value="Retrovirus_Pol_polyprotein"/>
</dbReference>
<dbReference type="FunFam" id="1.10.340.70:FF:000001">
    <property type="entry name" value="Retrovirus-related Pol polyprotein from transposon gypsy-like Protein"/>
    <property type="match status" value="1"/>
</dbReference>
<evidence type="ECO:0000313" key="4">
    <source>
        <dbReference type="EMBL" id="POM62758.1"/>
    </source>
</evidence>
<evidence type="ECO:0000259" key="2">
    <source>
        <dbReference type="PROSITE" id="PS50013"/>
    </source>
</evidence>
<dbReference type="Pfam" id="PF13456">
    <property type="entry name" value="RVT_3"/>
    <property type="match status" value="1"/>
</dbReference>
<keyword evidence="4" id="KW-0695">RNA-directed DNA polymerase</keyword>
<dbReference type="InterPro" id="IPR000953">
    <property type="entry name" value="Chromo/chromo_shadow_dom"/>
</dbReference>
<dbReference type="PROSITE" id="PS50013">
    <property type="entry name" value="CHROMO_2"/>
    <property type="match status" value="1"/>
</dbReference>
<evidence type="ECO:0000313" key="5">
    <source>
        <dbReference type="Proteomes" id="UP000237271"/>
    </source>
</evidence>
<dbReference type="PANTHER" id="PTHR37984">
    <property type="entry name" value="PROTEIN CBG26694"/>
    <property type="match status" value="1"/>
</dbReference>
<dbReference type="SUPFAM" id="SSF53098">
    <property type="entry name" value="Ribonuclease H-like"/>
    <property type="match status" value="3"/>
</dbReference>
<dbReference type="CDD" id="cd00024">
    <property type="entry name" value="CD_CSD"/>
    <property type="match status" value="1"/>
</dbReference>
<dbReference type="SUPFAM" id="SSF56672">
    <property type="entry name" value="DNA/RNA polymerases"/>
    <property type="match status" value="1"/>
</dbReference>
<reference evidence="4 5" key="1">
    <citation type="journal article" date="2017" name="Genome Biol. Evol.">
        <title>Phytophthora megakarya and P. palmivora, closely related causal agents of cacao black pod rot, underwent increases in genome sizes and gene numbers by different mechanisms.</title>
        <authorList>
            <person name="Ali S.S."/>
            <person name="Shao J."/>
            <person name="Lary D.J."/>
            <person name="Kronmiller B."/>
            <person name="Shen D."/>
            <person name="Strem M.D."/>
            <person name="Amoako-Attah I."/>
            <person name="Akrofi A.Y."/>
            <person name="Begoude B.A."/>
            <person name="Ten Hoopen G.M."/>
            <person name="Coulibaly K."/>
            <person name="Kebe B.I."/>
            <person name="Melnick R.L."/>
            <person name="Guiltinan M.J."/>
            <person name="Tyler B.M."/>
            <person name="Meinhardt L.W."/>
            <person name="Bailey B.A."/>
        </authorList>
    </citation>
    <scope>NUCLEOTIDE SEQUENCE [LARGE SCALE GENOMIC DNA]</scope>
    <source>
        <strain evidence="5">sbr112.9</strain>
    </source>
</reference>
<dbReference type="AlphaFoldDB" id="A0A2P4XB54"/>
<dbReference type="PANTHER" id="PTHR37984:SF5">
    <property type="entry name" value="PROTEIN NYNRIN-LIKE"/>
    <property type="match status" value="1"/>
</dbReference>
<dbReference type="Gene3D" id="1.10.340.70">
    <property type="match status" value="1"/>
</dbReference>
<dbReference type="Gene3D" id="2.40.50.40">
    <property type="match status" value="1"/>
</dbReference>
<dbReference type="PROSITE" id="PS50994">
    <property type="entry name" value="INTEGRASE"/>
    <property type="match status" value="1"/>
</dbReference>
<name>A0A2P4XB54_9STRA</name>
<dbReference type="Pfam" id="PF17919">
    <property type="entry name" value="RT_RNaseH_2"/>
    <property type="match status" value="1"/>
</dbReference>
<dbReference type="OrthoDB" id="123800at2759"/>
<dbReference type="Pfam" id="PF17921">
    <property type="entry name" value="Integrase_H2C2"/>
    <property type="match status" value="1"/>
</dbReference>
<proteinExistence type="predicted"/>
<evidence type="ECO:0000256" key="1">
    <source>
        <dbReference type="ARBA" id="ARBA00023268"/>
    </source>
</evidence>
<keyword evidence="5" id="KW-1185">Reference proteome</keyword>
<dbReference type="InterPro" id="IPR012337">
    <property type="entry name" value="RNaseH-like_sf"/>
</dbReference>
<keyword evidence="4" id="KW-0808">Transferase</keyword>
<dbReference type="EMBL" id="NCKW01015503">
    <property type="protein sequence ID" value="POM62758.1"/>
    <property type="molecule type" value="Genomic_DNA"/>
</dbReference>